<evidence type="ECO:0000259" key="7">
    <source>
        <dbReference type="Pfam" id="PF00384"/>
    </source>
</evidence>
<comment type="cofactor">
    <cofactor evidence="1">
        <name>Mo-bis(molybdopterin guanine dinucleotide)</name>
        <dbReference type="ChEBI" id="CHEBI:60539"/>
    </cofactor>
</comment>
<comment type="caution">
    <text evidence="10">The sequence shown here is derived from an EMBL/GenBank/DDBJ whole genome shotgun (WGS) entry which is preliminary data.</text>
</comment>
<evidence type="ECO:0000313" key="10">
    <source>
        <dbReference type="EMBL" id="MFD2800847.1"/>
    </source>
</evidence>
<dbReference type="InterPro" id="IPR006656">
    <property type="entry name" value="Mopterin_OxRdtase"/>
</dbReference>
<dbReference type="CDD" id="cd02793">
    <property type="entry name" value="MopB_CT_DMSOR-BSOR-TMAOR"/>
    <property type="match status" value="1"/>
</dbReference>
<dbReference type="InterPro" id="IPR041460">
    <property type="entry name" value="Molybdopterin_N"/>
</dbReference>
<dbReference type="Gene3D" id="2.40.40.20">
    <property type="match status" value="1"/>
</dbReference>
<dbReference type="Pfam" id="PF18364">
    <property type="entry name" value="Molybdopterin_N"/>
    <property type="match status" value="1"/>
</dbReference>
<proteinExistence type="inferred from homology"/>
<evidence type="ECO:0000256" key="4">
    <source>
        <dbReference type="ARBA" id="ARBA00022723"/>
    </source>
</evidence>
<evidence type="ECO:0000256" key="3">
    <source>
        <dbReference type="ARBA" id="ARBA00022505"/>
    </source>
</evidence>
<name>A0ABW5WAB6_9PSEU</name>
<dbReference type="Proteomes" id="UP001597478">
    <property type="component" value="Unassembled WGS sequence"/>
</dbReference>
<dbReference type="InterPro" id="IPR041954">
    <property type="entry name" value="CT_DMSOR/BSOR/TMAOR"/>
</dbReference>
<dbReference type="Gene3D" id="3.90.55.10">
    <property type="entry name" value="Dimethylsulfoxide Reductase, domain 3"/>
    <property type="match status" value="1"/>
</dbReference>
<feature type="region of interest" description="Disordered" evidence="6">
    <location>
        <begin position="752"/>
        <end position="774"/>
    </location>
</feature>
<accession>A0ABW5WAB6</accession>
<dbReference type="InterPro" id="IPR006657">
    <property type="entry name" value="MoPterin_dinucl-bd_dom"/>
</dbReference>
<organism evidence="10 11">
    <name type="scientific">Prauserella oleivorans</name>
    <dbReference type="NCBI Taxonomy" id="1478153"/>
    <lineage>
        <taxon>Bacteria</taxon>
        <taxon>Bacillati</taxon>
        <taxon>Actinomycetota</taxon>
        <taxon>Actinomycetes</taxon>
        <taxon>Pseudonocardiales</taxon>
        <taxon>Pseudonocardiaceae</taxon>
        <taxon>Prauserella</taxon>
    </lineage>
</organism>
<feature type="domain" description="Molybdopterin oxidoreductase N-terminal" evidence="9">
    <location>
        <begin position="16"/>
        <end position="49"/>
    </location>
</feature>
<evidence type="ECO:0000256" key="1">
    <source>
        <dbReference type="ARBA" id="ARBA00001942"/>
    </source>
</evidence>
<protein>
    <submittedName>
        <fullName evidence="10">Molybdopterin-dependent oxidoreductase</fullName>
    </submittedName>
</protein>
<gene>
    <name evidence="10" type="ORF">ACFS2C_15755</name>
</gene>
<dbReference type="InterPro" id="IPR050612">
    <property type="entry name" value="Prok_Mopterin_Oxidored"/>
</dbReference>
<dbReference type="EMBL" id="JBHUOF010000021">
    <property type="protein sequence ID" value="MFD2800847.1"/>
    <property type="molecule type" value="Genomic_DNA"/>
</dbReference>
<dbReference type="Pfam" id="PF01568">
    <property type="entry name" value="Molydop_binding"/>
    <property type="match status" value="1"/>
</dbReference>
<comment type="similarity">
    <text evidence="2">Belongs to the prokaryotic molybdopterin-containing oxidoreductase family.</text>
</comment>
<dbReference type="SUPFAM" id="SSF53706">
    <property type="entry name" value="Formate dehydrogenase/DMSO reductase, domains 1-3"/>
    <property type="match status" value="1"/>
</dbReference>
<dbReference type="Gene3D" id="3.40.50.740">
    <property type="match status" value="1"/>
</dbReference>
<keyword evidence="5" id="KW-0560">Oxidoreductase</keyword>
<evidence type="ECO:0000259" key="9">
    <source>
        <dbReference type="Pfam" id="PF18364"/>
    </source>
</evidence>
<dbReference type="RefSeq" id="WP_377390669.1">
    <property type="nucleotide sequence ID" value="NZ_JBHSAN010000024.1"/>
</dbReference>
<keyword evidence="11" id="KW-1185">Reference proteome</keyword>
<feature type="domain" description="Molybdopterin oxidoreductase" evidence="7">
    <location>
        <begin position="57"/>
        <end position="513"/>
    </location>
</feature>
<reference evidence="11" key="1">
    <citation type="journal article" date="2019" name="Int. J. Syst. Evol. Microbiol.">
        <title>The Global Catalogue of Microorganisms (GCM) 10K type strain sequencing project: providing services to taxonomists for standard genome sequencing and annotation.</title>
        <authorList>
            <consortium name="The Broad Institute Genomics Platform"/>
            <consortium name="The Broad Institute Genome Sequencing Center for Infectious Disease"/>
            <person name="Wu L."/>
            <person name="Ma J."/>
        </authorList>
    </citation>
    <scope>NUCLEOTIDE SEQUENCE [LARGE SCALE GENOMIC DNA]</scope>
    <source>
        <strain evidence="11">IBRC-M 10906</strain>
    </source>
</reference>
<evidence type="ECO:0000256" key="5">
    <source>
        <dbReference type="ARBA" id="ARBA00023002"/>
    </source>
</evidence>
<sequence length="774" mass="84764">MTDADRTTTRTTTTLHWGRYEVTARDGEVIALEPLAGDPDHSPIGPGMPRVNHAPYRIRQPMVRAGWLRNGPRRDAGGRGREPFVAVSWERALELAAGELRRVVADHGNSAIYGGSYGWGSAGRFHHPQSQIHRFLAMLGGYTASVNSYSQAAMEVVLPHVIGGGPDSLQERGPAWPQIAEHGELVISFGGLATKNAQVVPGGVGRHTQRRWQREAVAAGVRFVNVSPVRDDTDPELGARWIPLRPGTDTALMLALAHVLVTEDRHDEDFVTRCCTGFDRFRDYLLGGPDGQPKDPAWAEGITEVPAATIRELARDIAGHRTVVNLSWSIQRQDHGEQPYWAGIALAALSGSFGLPGGGPMSGLGISELGTRGHWRVAALPQPPNEVPDVIPVARIADLLLHPGATIDYDGRRLTFPDIRLVYWAGGNPFHHHQDLNRLVRAWQRPETVIVHDSWWNPLSRHADIVFPVATALERDDLALGRADVTLSALYRAVPPPRDVRTDYGVFSALAERLGFGDRFTEGRSEEDWVRELYDRTRARLRESGVDIPGFETFWREGSVELPPRPMNPDGGAFDLLRADPERHPLATPSGKVELFSSTVHGFGYPDCPGLPTWLEPAEWLGSPLAGRFPLHLVSNQPRTRLHSQYDGGDYSQAAKIAGREPLLMHPRDAHARGVRDGDVVRVFNDRGACLAGVRLSESVRPGVVVLATGAWYDPAPDGLDRHGNPNVLTRDAGTSRLAQGPSSGTTLVEVVPEEGEPPRVQAFDPPEVIPEAR</sequence>
<feature type="domain" description="Molybdopterin dinucleotide-binding" evidence="8">
    <location>
        <begin position="631"/>
        <end position="746"/>
    </location>
</feature>
<dbReference type="Gene3D" id="3.40.228.10">
    <property type="entry name" value="Dimethylsulfoxide Reductase, domain 2"/>
    <property type="match status" value="1"/>
</dbReference>
<keyword evidence="4" id="KW-0479">Metal-binding</keyword>
<evidence type="ECO:0000313" key="11">
    <source>
        <dbReference type="Proteomes" id="UP001597478"/>
    </source>
</evidence>
<dbReference type="InterPro" id="IPR009010">
    <property type="entry name" value="Asp_de-COase-like_dom_sf"/>
</dbReference>
<dbReference type="Pfam" id="PF00384">
    <property type="entry name" value="Molybdopterin"/>
    <property type="match status" value="1"/>
</dbReference>
<evidence type="ECO:0000256" key="6">
    <source>
        <dbReference type="SAM" id="MobiDB-lite"/>
    </source>
</evidence>
<keyword evidence="3" id="KW-0500">Molybdenum</keyword>
<evidence type="ECO:0000259" key="8">
    <source>
        <dbReference type="Pfam" id="PF01568"/>
    </source>
</evidence>
<dbReference type="PANTHER" id="PTHR43742:SF10">
    <property type="entry name" value="TRIMETHYLAMINE-N-OXIDE REDUCTASE 2"/>
    <property type="match status" value="1"/>
</dbReference>
<evidence type="ECO:0000256" key="2">
    <source>
        <dbReference type="ARBA" id="ARBA00010312"/>
    </source>
</evidence>
<dbReference type="SUPFAM" id="SSF50692">
    <property type="entry name" value="ADC-like"/>
    <property type="match status" value="1"/>
</dbReference>
<dbReference type="PANTHER" id="PTHR43742">
    <property type="entry name" value="TRIMETHYLAMINE-N-OXIDE REDUCTASE"/>
    <property type="match status" value="1"/>
</dbReference>